<dbReference type="RefSeq" id="WP_041385795.1">
    <property type="nucleotide sequence ID" value="NZ_BPTT01000001.1"/>
</dbReference>
<organism evidence="2 3">
    <name type="scientific">Xylanibacter ruminicola</name>
    <name type="common">Prevotella ruminicola</name>
    <dbReference type="NCBI Taxonomy" id="839"/>
    <lineage>
        <taxon>Bacteria</taxon>
        <taxon>Pseudomonadati</taxon>
        <taxon>Bacteroidota</taxon>
        <taxon>Bacteroidia</taxon>
        <taxon>Bacteroidales</taxon>
        <taxon>Prevotellaceae</taxon>
        <taxon>Xylanibacter</taxon>
    </lineage>
</organism>
<proteinExistence type="predicted"/>
<sequence length="121" mass="13433">MKRSILALVLILSASLSDAKVQHVCDEVFLQVSLTDPTEDQKPIKRSPVVIPSVSLEGHNLIFATSCDGCILRLLNEDGDVEYMVVITDETTSLTLPSYLSGEYELQIVRGCYCFYGYINL</sequence>
<protein>
    <recommendedName>
        <fullName evidence="4">DUF3244 domain-containing protein</fullName>
    </recommendedName>
</protein>
<name>A0AA37I2D1_XYLRU</name>
<feature type="signal peptide" evidence="1">
    <location>
        <begin position="1"/>
        <end position="19"/>
    </location>
</feature>
<evidence type="ECO:0008006" key="4">
    <source>
        <dbReference type="Google" id="ProtNLM"/>
    </source>
</evidence>
<keyword evidence="1" id="KW-0732">Signal</keyword>
<feature type="chain" id="PRO_5041252885" description="DUF3244 domain-containing protein" evidence="1">
    <location>
        <begin position="20"/>
        <end position="121"/>
    </location>
</feature>
<evidence type="ECO:0000256" key="1">
    <source>
        <dbReference type="SAM" id="SignalP"/>
    </source>
</evidence>
<evidence type="ECO:0000313" key="2">
    <source>
        <dbReference type="EMBL" id="GJG33553.1"/>
    </source>
</evidence>
<dbReference type="EMBL" id="BPTT01000001">
    <property type="protein sequence ID" value="GJG33553.1"/>
    <property type="molecule type" value="Genomic_DNA"/>
</dbReference>
<dbReference type="AlphaFoldDB" id="A0AA37I2D1"/>
<dbReference type="Proteomes" id="UP000887097">
    <property type="component" value="Unassembled WGS sequence"/>
</dbReference>
<gene>
    <name evidence="2" type="ORF">PRMUPPPA20_16620</name>
</gene>
<comment type="caution">
    <text evidence="2">The sequence shown here is derived from an EMBL/GenBank/DDBJ whole genome shotgun (WGS) entry which is preliminary data.</text>
</comment>
<reference evidence="2" key="1">
    <citation type="submission" date="2021-08" db="EMBL/GenBank/DDBJ databases">
        <title>Prevotella lacticifex sp. nov., isolated from rumen of cow.</title>
        <authorList>
            <person name="Shinkai T."/>
            <person name="Ikeyama N."/>
            <person name="Kumagai M."/>
            <person name="Ohmori H."/>
            <person name="Sakamoto M."/>
            <person name="Ohkuma M."/>
            <person name="Mitsumori M."/>
        </authorList>
    </citation>
    <scope>NUCLEOTIDE SEQUENCE</scope>
    <source>
        <strain evidence="2">JCM 8259</strain>
    </source>
</reference>
<accession>A0AA37I2D1</accession>
<dbReference type="GeneID" id="41344861"/>
<evidence type="ECO:0000313" key="3">
    <source>
        <dbReference type="Proteomes" id="UP000887097"/>
    </source>
</evidence>